<dbReference type="GeneID" id="20310162"/>
<dbReference type="InParanoid" id="H6BY54"/>
<dbReference type="Proteomes" id="UP000007304">
    <property type="component" value="Unassembled WGS sequence"/>
</dbReference>
<protein>
    <submittedName>
        <fullName evidence="1">Uncharacterized protein</fullName>
    </submittedName>
</protein>
<evidence type="ECO:0000313" key="1">
    <source>
        <dbReference type="EMBL" id="EHY57490.1"/>
    </source>
</evidence>
<dbReference type="AlphaFoldDB" id="H6BY54"/>
<dbReference type="VEuPathDB" id="FungiDB:HMPREF1120_05523"/>
<organism evidence="1 2">
    <name type="scientific">Exophiala dermatitidis (strain ATCC 34100 / CBS 525.76 / NIH/UT8656)</name>
    <name type="common">Black yeast</name>
    <name type="synonym">Wangiella dermatitidis</name>
    <dbReference type="NCBI Taxonomy" id="858893"/>
    <lineage>
        <taxon>Eukaryota</taxon>
        <taxon>Fungi</taxon>
        <taxon>Dikarya</taxon>
        <taxon>Ascomycota</taxon>
        <taxon>Pezizomycotina</taxon>
        <taxon>Eurotiomycetes</taxon>
        <taxon>Chaetothyriomycetidae</taxon>
        <taxon>Chaetothyriales</taxon>
        <taxon>Herpotrichiellaceae</taxon>
        <taxon>Exophiala</taxon>
    </lineage>
</organism>
<sequence length="173" mass="18943">MAVAPLLPTVPNYYCYHECSTKRYITQMVPERISCPHPPPAESVGEVVKSPRACMIPTPLLSAVICSIPTAMFLTCSARLGAKQILWLWGLSVHDLISAREAKAKTTQMVIVLIQIPSPLPHHCGVWYGIHALAERRLVDTAQDASMENIPSYLGTDSSGAGKEITPLWSYSL</sequence>
<proteinExistence type="predicted"/>
<evidence type="ECO:0000313" key="2">
    <source>
        <dbReference type="Proteomes" id="UP000007304"/>
    </source>
</evidence>
<dbReference type="HOGENOM" id="CLU_1547574_0_0_1"/>
<gene>
    <name evidence="1" type="ORF">HMPREF1120_05523</name>
</gene>
<dbReference type="EMBL" id="JH226133">
    <property type="protein sequence ID" value="EHY57490.1"/>
    <property type="molecule type" value="Genomic_DNA"/>
</dbReference>
<accession>H6BY54</accession>
<keyword evidence="2" id="KW-1185">Reference proteome</keyword>
<reference evidence="1" key="1">
    <citation type="submission" date="2011-07" db="EMBL/GenBank/DDBJ databases">
        <title>The Genome Sequence of Exophiala (Wangiella) dermatitidis NIH/UT8656.</title>
        <authorList>
            <consortium name="The Broad Institute Genome Sequencing Platform"/>
            <person name="Cuomo C."/>
            <person name="Wang Z."/>
            <person name="Hunicke-Smith S."/>
            <person name="Szanislo P.J."/>
            <person name="Earl A."/>
            <person name="Young S.K."/>
            <person name="Zeng Q."/>
            <person name="Gargeya S."/>
            <person name="Fitzgerald M."/>
            <person name="Haas B."/>
            <person name="Abouelleil A."/>
            <person name="Alvarado L."/>
            <person name="Arachchi H.M."/>
            <person name="Berlin A."/>
            <person name="Brown A."/>
            <person name="Chapman S.B."/>
            <person name="Chen Z."/>
            <person name="Dunbar C."/>
            <person name="Freedman E."/>
            <person name="Gearin G."/>
            <person name="Gellesch M."/>
            <person name="Goldberg J."/>
            <person name="Griggs A."/>
            <person name="Gujja S."/>
            <person name="Heiman D."/>
            <person name="Howarth C."/>
            <person name="Larson L."/>
            <person name="Lui A."/>
            <person name="MacDonald P.J.P."/>
            <person name="Montmayeur A."/>
            <person name="Murphy C."/>
            <person name="Neiman D."/>
            <person name="Pearson M."/>
            <person name="Priest M."/>
            <person name="Roberts A."/>
            <person name="Saif S."/>
            <person name="Shea T."/>
            <person name="Shenoy N."/>
            <person name="Sisk P."/>
            <person name="Stolte C."/>
            <person name="Sykes S."/>
            <person name="Wortman J."/>
            <person name="Nusbaum C."/>
            <person name="Birren B."/>
        </authorList>
    </citation>
    <scope>NUCLEOTIDE SEQUENCE</scope>
    <source>
        <strain evidence="1">NIH/UT8656</strain>
    </source>
</reference>
<name>H6BY54_EXODN</name>
<dbReference type="RefSeq" id="XP_009157951.1">
    <property type="nucleotide sequence ID" value="XM_009159703.1"/>
</dbReference>